<comment type="subcellular location">
    <subcellularLocation>
        <location evidence="2">Cytoplasm</location>
    </subcellularLocation>
    <subcellularLocation>
        <location evidence="1">Nucleus</location>
    </subcellularLocation>
</comment>
<dbReference type="SUPFAM" id="SSF54211">
    <property type="entry name" value="Ribosomal protein S5 domain 2-like"/>
    <property type="match status" value="1"/>
</dbReference>
<dbReference type="InterPro" id="IPR033100">
    <property type="entry name" value="Rrp45"/>
</dbReference>
<evidence type="ECO:0000259" key="8">
    <source>
        <dbReference type="Pfam" id="PF01138"/>
    </source>
</evidence>
<dbReference type="InterPro" id="IPR027408">
    <property type="entry name" value="PNPase/RNase_PH_dom_sf"/>
</dbReference>
<keyword evidence="5" id="KW-0694">RNA-binding</keyword>
<dbReference type="InterPro" id="IPR015847">
    <property type="entry name" value="ExoRNase_PH_dom2"/>
</dbReference>
<dbReference type="InterPro" id="IPR050590">
    <property type="entry name" value="Exosome_comp_Rrp42_subfam"/>
</dbReference>
<keyword evidence="6" id="KW-0539">Nucleus</keyword>
<evidence type="ECO:0000256" key="4">
    <source>
        <dbReference type="ARBA" id="ARBA00022490"/>
    </source>
</evidence>
<accession>A0A4U0ULI4</accession>
<evidence type="ECO:0000256" key="3">
    <source>
        <dbReference type="ARBA" id="ARBA00006678"/>
    </source>
</evidence>
<dbReference type="EMBL" id="NAJP01000063">
    <property type="protein sequence ID" value="TKA36062.1"/>
    <property type="molecule type" value="Genomic_DNA"/>
</dbReference>
<feature type="region of interest" description="Disordered" evidence="7">
    <location>
        <begin position="277"/>
        <end position="306"/>
    </location>
</feature>
<dbReference type="GO" id="GO:0071038">
    <property type="term" value="P:TRAMP-dependent tRNA surveillance pathway"/>
    <property type="evidence" value="ECO:0007669"/>
    <property type="project" value="TreeGrafter"/>
</dbReference>
<reference evidence="10 11" key="1">
    <citation type="submission" date="2017-03" db="EMBL/GenBank/DDBJ databases">
        <title>Genomes of endolithic fungi from Antarctica.</title>
        <authorList>
            <person name="Coleine C."/>
            <person name="Masonjones S."/>
            <person name="Stajich J.E."/>
        </authorList>
    </citation>
    <scope>NUCLEOTIDE SEQUENCE [LARGE SCALE GENOMIC DNA]</scope>
    <source>
        <strain evidence="10 11">CCFEE 5311</strain>
    </source>
</reference>
<dbReference type="PANTHER" id="PTHR11097">
    <property type="entry name" value="EXOSOME COMPLEX EXONUCLEASE RIBOSOMAL RNA PROCESSING PROTEIN"/>
    <property type="match status" value="1"/>
</dbReference>
<evidence type="ECO:0000313" key="11">
    <source>
        <dbReference type="Proteomes" id="UP000310066"/>
    </source>
</evidence>
<dbReference type="AlphaFoldDB" id="A0A4U0ULI4"/>
<dbReference type="PANTHER" id="PTHR11097:SF14">
    <property type="entry name" value="EXOSOME COMPLEX COMPONENT RRP45"/>
    <property type="match status" value="1"/>
</dbReference>
<dbReference type="InterPro" id="IPR036345">
    <property type="entry name" value="ExoRNase_PH_dom2_sf"/>
</dbReference>
<dbReference type="OrthoDB" id="10264038at2759"/>
<evidence type="ECO:0000256" key="7">
    <source>
        <dbReference type="SAM" id="MobiDB-lite"/>
    </source>
</evidence>
<dbReference type="Pfam" id="PF01138">
    <property type="entry name" value="RNase_PH"/>
    <property type="match status" value="1"/>
</dbReference>
<dbReference type="GO" id="GO:0034473">
    <property type="term" value="P:U1 snRNA 3'-end processing"/>
    <property type="evidence" value="ECO:0007669"/>
    <property type="project" value="TreeGrafter"/>
</dbReference>
<protein>
    <recommendedName>
        <fullName evidence="12">Exosome complex component rrp45</fullName>
    </recommendedName>
</protein>
<dbReference type="GO" id="GO:0071035">
    <property type="term" value="P:nuclear polyadenylation-dependent rRNA catabolic process"/>
    <property type="evidence" value="ECO:0007669"/>
    <property type="project" value="TreeGrafter"/>
</dbReference>
<comment type="caution">
    <text evidence="10">The sequence shown here is derived from an EMBL/GenBank/DDBJ whole genome shotgun (WGS) entry which is preliminary data.</text>
</comment>
<dbReference type="SUPFAM" id="SSF55666">
    <property type="entry name" value="Ribonuclease PH domain 2-like"/>
    <property type="match status" value="1"/>
</dbReference>
<dbReference type="GO" id="GO:0016075">
    <property type="term" value="P:rRNA catabolic process"/>
    <property type="evidence" value="ECO:0007669"/>
    <property type="project" value="TreeGrafter"/>
</dbReference>
<dbReference type="Proteomes" id="UP000310066">
    <property type="component" value="Unassembled WGS sequence"/>
</dbReference>
<evidence type="ECO:0000256" key="1">
    <source>
        <dbReference type="ARBA" id="ARBA00004123"/>
    </source>
</evidence>
<dbReference type="CDD" id="cd11368">
    <property type="entry name" value="RNase_PH_RRP45"/>
    <property type="match status" value="1"/>
</dbReference>
<dbReference type="GO" id="GO:0034475">
    <property type="term" value="P:U4 snRNA 3'-end processing"/>
    <property type="evidence" value="ECO:0007669"/>
    <property type="project" value="TreeGrafter"/>
</dbReference>
<sequence>MPHATRPSTNESAFVLSALRENFRLDSRALDQYRPISLQFPSDPDVYGQTDVRIGKTRVICNVSCEVISPYPDRKFDGVFNISCELSPLIGAGVEIGRYEYQNQAELLLSRLLEKSIRRSNALDTESLCIIAGQKCFHVRADLHVLDHDGSILDACCLALVAALQHFRRPDYEVHGEQVTVFDVREREPVKLTLQHQPFCVTTSYYDAGTIMVQDATLLEEQCREGEIVMSMNRHGEVCQIAKYGGVPVDALSVLSVVKQSWEKVKMMDAVVREALSKDERDRDKGGRMKAELSAENERVMERPVG</sequence>
<gene>
    <name evidence="10" type="ORF">B0A54_13001</name>
</gene>
<dbReference type="InterPro" id="IPR001247">
    <property type="entry name" value="ExoRNase_PH_dom1"/>
</dbReference>
<evidence type="ECO:0000313" key="10">
    <source>
        <dbReference type="EMBL" id="TKA36062.1"/>
    </source>
</evidence>
<dbReference type="GO" id="GO:0071028">
    <property type="term" value="P:nuclear mRNA surveillance"/>
    <property type="evidence" value="ECO:0007669"/>
    <property type="project" value="TreeGrafter"/>
</dbReference>
<dbReference type="GO" id="GO:0034476">
    <property type="term" value="P:U5 snRNA 3'-end processing"/>
    <property type="evidence" value="ECO:0007669"/>
    <property type="project" value="TreeGrafter"/>
</dbReference>
<dbReference type="GO" id="GO:0000467">
    <property type="term" value="P:exonucleolytic trimming to generate mature 3'-end of 5.8S rRNA from tricistronic rRNA transcript (SSU-rRNA, 5.8S rRNA, LSU-rRNA)"/>
    <property type="evidence" value="ECO:0007669"/>
    <property type="project" value="TreeGrafter"/>
</dbReference>
<comment type="similarity">
    <text evidence="3">Belongs to the RNase PH family.</text>
</comment>
<feature type="domain" description="Exoribonuclease phosphorolytic" evidence="8">
    <location>
        <begin position="32"/>
        <end position="170"/>
    </location>
</feature>
<dbReference type="GO" id="GO:0000177">
    <property type="term" value="C:cytoplasmic exosome (RNase complex)"/>
    <property type="evidence" value="ECO:0007669"/>
    <property type="project" value="TreeGrafter"/>
</dbReference>
<dbReference type="GO" id="GO:0035925">
    <property type="term" value="F:mRNA 3'-UTR AU-rich region binding"/>
    <property type="evidence" value="ECO:0007669"/>
    <property type="project" value="TreeGrafter"/>
</dbReference>
<organism evidence="10 11">
    <name type="scientific">Friedmanniomyces endolithicus</name>
    <dbReference type="NCBI Taxonomy" id="329885"/>
    <lineage>
        <taxon>Eukaryota</taxon>
        <taxon>Fungi</taxon>
        <taxon>Dikarya</taxon>
        <taxon>Ascomycota</taxon>
        <taxon>Pezizomycotina</taxon>
        <taxon>Dothideomycetes</taxon>
        <taxon>Dothideomycetidae</taxon>
        <taxon>Mycosphaerellales</taxon>
        <taxon>Teratosphaeriaceae</taxon>
        <taxon>Friedmanniomyces</taxon>
    </lineage>
</organism>
<dbReference type="STRING" id="329885.A0A4U0ULI4"/>
<evidence type="ECO:0000259" key="9">
    <source>
        <dbReference type="Pfam" id="PF03725"/>
    </source>
</evidence>
<dbReference type="GO" id="GO:0000176">
    <property type="term" value="C:nuclear exosome (RNase complex)"/>
    <property type="evidence" value="ECO:0007669"/>
    <property type="project" value="UniProtKB-ARBA"/>
</dbReference>
<feature type="domain" description="Exoribonuclease phosphorolytic" evidence="9">
    <location>
        <begin position="196"/>
        <end position="260"/>
    </location>
</feature>
<evidence type="ECO:0008006" key="12">
    <source>
        <dbReference type="Google" id="ProtNLM"/>
    </source>
</evidence>
<dbReference type="InterPro" id="IPR020568">
    <property type="entry name" value="Ribosomal_Su5_D2-typ_SF"/>
</dbReference>
<evidence type="ECO:0000256" key="6">
    <source>
        <dbReference type="ARBA" id="ARBA00023242"/>
    </source>
</evidence>
<evidence type="ECO:0000256" key="5">
    <source>
        <dbReference type="ARBA" id="ARBA00022884"/>
    </source>
</evidence>
<keyword evidence="4" id="KW-0963">Cytoplasm</keyword>
<name>A0A4U0ULI4_9PEZI</name>
<proteinExistence type="inferred from homology"/>
<dbReference type="Pfam" id="PF03725">
    <property type="entry name" value="RNase_PH_C"/>
    <property type="match status" value="1"/>
</dbReference>
<evidence type="ECO:0000256" key="2">
    <source>
        <dbReference type="ARBA" id="ARBA00004496"/>
    </source>
</evidence>
<dbReference type="Gene3D" id="3.30.230.70">
    <property type="entry name" value="GHMP Kinase, N-terminal domain"/>
    <property type="match status" value="1"/>
</dbReference>